<sequence>MFLTPPSAVRVGIDMLTITVYKAGKSQRVLSAQSSSNDLTMKNFKARVPVKSECLKR</sequence>
<evidence type="ECO:0000313" key="1">
    <source>
        <dbReference type="EMBL" id="SVE16927.1"/>
    </source>
</evidence>
<protein>
    <submittedName>
        <fullName evidence="1">Uncharacterized protein</fullName>
    </submittedName>
</protein>
<reference evidence="1" key="1">
    <citation type="submission" date="2018-05" db="EMBL/GenBank/DDBJ databases">
        <authorList>
            <person name="Lanie J.A."/>
            <person name="Ng W.-L."/>
            <person name="Kazmierczak K.M."/>
            <person name="Andrzejewski T.M."/>
            <person name="Davidsen T.M."/>
            <person name="Wayne K.J."/>
            <person name="Tettelin H."/>
            <person name="Glass J.I."/>
            <person name="Rusch D."/>
            <person name="Podicherti R."/>
            <person name="Tsui H.-C.T."/>
            <person name="Winkler M.E."/>
        </authorList>
    </citation>
    <scope>NUCLEOTIDE SEQUENCE</scope>
</reference>
<organism evidence="1">
    <name type="scientific">marine metagenome</name>
    <dbReference type="NCBI Taxonomy" id="408172"/>
    <lineage>
        <taxon>unclassified sequences</taxon>
        <taxon>metagenomes</taxon>
        <taxon>ecological metagenomes</taxon>
    </lineage>
</organism>
<dbReference type="AlphaFoldDB" id="A0A383B9X0"/>
<name>A0A383B9X0_9ZZZZ</name>
<gene>
    <name evidence="1" type="ORF">METZ01_LOCUS469781</name>
</gene>
<proteinExistence type="predicted"/>
<accession>A0A383B9X0</accession>
<feature type="non-terminal residue" evidence="1">
    <location>
        <position position="57"/>
    </location>
</feature>
<dbReference type="EMBL" id="UINC01198804">
    <property type="protein sequence ID" value="SVE16927.1"/>
    <property type="molecule type" value="Genomic_DNA"/>
</dbReference>